<dbReference type="AlphaFoldDB" id="A0AAD6S1J7"/>
<proteinExistence type="predicted"/>
<sequence>MGGVYGYETRVRQQSGMAGCAARAWVPRTVWAGTSRRAAVPTPGFVNSARGHSTQTARAHSSGIREPAAALARIPRVRRAGELGPRTPPHHNSRRRVRGWSAHVHARHPRRVRVGATRIGWGGVCGGDESEGG</sequence>
<gene>
    <name evidence="2" type="ORF">C8F04DRAFT_1198020</name>
</gene>
<reference evidence="2" key="1">
    <citation type="submission" date="2023-03" db="EMBL/GenBank/DDBJ databases">
        <title>Massive genome expansion in bonnet fungi (Mycena s.s.) driven by repeated elements and novel gene families across ecological guilds.</title>
        <authorList>
            <consortium name="Lawrence Berkeley National Laboratory"/>
            <person name="Harder C.B."/>
            <person name="Miyauchi S."/>
            <person name="Viragh M."/>
            <person name="Kuo A."/>
            <person name="Thoen E."/>
            <person name="Andreopoulos B."/>
            <person name="Lu D."/>
            <person name="Skrede I."/>
            <person name="Drula E."/>
            <person name="Henrissat B."/>
            <person name="Morin E."/>
            <person name="Kohler A."/>
            <person name="Barry K."/>
            <person name="LaButti K."/>
            <person name="Morin E."/>
            <person name="Salamov A."/>
            <person name="Lipzen A."/>
            <person name="Mereny Z."/>
            <person name="Hegedus B."/>
            <person name="Baldrian P."/>
            <person name="Stursova M."/>
            <person name="Weitz H."/>
            <person name="Taylor A."/>
            <person name="Grigoriev I.V."/>
            <person name="Nagy L.G."/>
            <person name="Martin F."/>
            <person name="Kauserud H."/>
        </authorList>
    </citation>
    <scope>NUCLEOTIDE SEQUENCE</scope>
    <source>
        <strain evidence="2">CBHHK200</strain>
    </source>
</reference>
<evidence type="ECO:0000313" key="3">
    <source>
        <dbReference type="Proteomes" id="UP001218188"/>
    </source>
</evidence>
<evidence type="ECO:0000256" key="1">
    <source>
        <dbReference type="SAM" id="MobiDB-lite"/>
    </source>
</evidence>
<feature type="compositionally biased region" description="Basic residues" evidence="1">
    <location>
        <begin position="88"/>
        <end position="102"/>
    </location>
</feature>
<dbReference type="Proteomes" id="UP001218188">
    <property type="component" value="Unassembled WGS sequence"/>
</dbReference>
<keyword evidence="3" id="KW-1185">Reference proteome</keyword>
<name>A0AAD6S1J7_9AGAR</name>
<feature type="region of interest" description="Disordered" evidence="1">
    <location>
        <begin position="40"/>
        <end position="102"/>
    </location>
</feature>
<protein>
    <submittedName>
        <fullName evidence="2">Uncharacterized protein</fullName>
    </submittedName>
</protein>
<organism evidence="2 3">
    <name type="scientific">Mycena alexandri</name>
    <dbReference type="NCBI Taxonomy" id="1745969"/>
    <lineage>
        <taxon>Eukaryota</taxon>
        <taxon>Fungi</taxon>
        <taxon>Dikarya</taxon>
        <taxon>Basidiomycota</taxon>
        <taxon>Agaricomycotina</taxon>
        <taxon>Agaricomycetes</taxon>
        <taxon>Agaricomycetidae</taxon>
        <taxon>Agaricales</taxon>
        <taxon>Marasmiineae</taxon>
        <taxon>Mycenaceae</taxon>
        <taxon>Mycena</taxon>
    </lineage>
</organism>
<accession>A0AAD6S1J7</accession>
<feature type="compositionally biased region" description="Polar residues" evidence="1">
    <location>
        <begin position="50"/>
        <end position="59"/>
    </location>
</feature>
<dbReference type="EMBL" id="JARJCM010000305">
    <property type="protein sequence ID" value="KAJ7019139.1"/>
    <property type="molecule type" value="Genomic_DNA"/>
</dbReference>
<evidence type="ECO:0000313" key="2">
    <source>
        <dbReference type="EMBL" id="KAJ7019139.1"/>
    </source>
</evidence>
<comment type="caution">
    <text evidence="2">The sequence shown here is derived from an EMBL/GenBank/DDBJ whole genome shotgun (WGS) entry which is preliminary data.</text>
</comment>